<dbReference type="EMBL" id="LBTH01000010">
    <property type="protein sequence ID" value="KKQ36063.1"/>
    <property type="molecule type" value="Genomic_DNA"/>
</dbReference>
<protein>
    <submittedName>
        <fullName evidence="1">Uncharacterized protein</fullName>
    </submittedName>
</protein>
<sequence>MIDEAAPRKIPLRHNVIPIILGLSTILNLNPDTQASQNTDLFQTTRQAGHITGLLENEVLPYTQIIKSSGIVQTDVIPSAISREKPQRQDNIDTIITIPYAACRYDQERNSVVYLDRGVDDYAIDLNQFLSEGSQTDTSSLRILSDPVLREKIIRLEYELDNGEIGHLFFIYWGCRMEDQTSNPRLMQPQLFMSATTDSNNQMSFQLIEDYDIINQTVRNPGRLYLVHTIDGNVEMQVPPVNLDAPLSVPGEATTIKFVFIPRVIYRRGKQVIELRIKYLKNENNNSYPLLNPVVLSNNEDPILQELFRQIDEFNEQREQDGQSSA</sequence>
<accession>A0A0G0GYJ4</accession>
<organism evidence="1 2">
    <name type="scientific">candidate division WS6 bacterium GW2011_GWA2_37_6</name>
    <dbReference type="NCBI Taxonomy" id="1619087"/>
    <lineage>
        <taxon>Bacteria</taxon>
        <taxon>Candidatus Dojkabacteria</taxon>
    </lineage>
</organism>
<reference evidence="1 2" key="1">
    <citation type="journal article" date="2015" name="Nature">
        <title>rRNA introns, odd ribosomes, and small enigmatic genomes across a large radiation of phyla.</title>
        <authorList>
            <person name="Brown C.T."/>
            <person name="Hug L.A."/>
            <person name="Thomas B.C."/>
            <person name="Sharon I."/>
            <person name="Castelle C.J."/>
            <person name="Singh A."/>
            <person name="Wilkins M.J."/>
            <person name="Williams K.H."/>
            <person name="Banfield J.F."/>
        </authorList>
    </citation>
    <scope>NUCLEOTIDE SEQUENCE [LARGE SCALE GENOMIC DNA]</scope>
</reference>
<proteinExistence type="predicted"/>
<name>A0A0G0GYJ4_9BACT</name>
<evidence type="ECO:0000313" key="1">
    <source>
        <dbReference type="EMBL" id="KKQ36063.1"/>
    </source>
</evidence>
<evidence type="ECO:0000313" key="2">
    <source>
        <dbReference type="Proteomes" id="UP000034852"/>
    </source>
</evidence>
<gene>
    <name evidence="1" type="ORF">US52_C0010G0003</name>
</gene>
<dbReference type="Proteomes" id="UP000034852">
    <property type="component" value="Unassembled WGS sequence"/>
</dbReference>
<comment type="caution">
    <text evidence="1">The sequence shown here is derived from an EMBL/GenBank/DDBJ whole genome shotgun (WGS) entry which is preliminary data.</text>
</comment>
<dbReference type="AlphaFoldDB" id="A0A0G0GYJ4"/>